<proteinExistence type="inferred from homology"/>
<organism evidence="13 14">
    <name type="scientific">Neobacillus ginsengisoli</name>
    <dbReference type="NCBI Taxonomy" id="904295"/>
    <lineage>
        <taxon>Bacteria</taxon>
        <taxon>Bacillati</taxon>
        <taxon>Bacillota</taxon>
        <taxon>Bacilli</taxon>
        <taxon>Bacillales</taxon>
        <taxon>Bacillaceae</taxon>
        <taxon>Neobacillus</taxon>
    </lineage>
</organism>
<comment type="subcellular location">
    <subcellularLocation>
        <location evidence="11">Cytoplasm</location>
    </subcellularLocation>
</comment>
<keyword evidence="9 11" id="KW-0560">Oxidoreductase</keyword>
<evidence type="ECO:0000313" key="13">
    <source>
        <dbReference type="EMBL" id="MDQ0198122.1"/>
    </source>
</evidence>
<dbReference type="PANTHER" id="PTHR42923">
    <property type="entry name" value="PROTOPORPHYRINOGEN OXIDASE"/>
    <property type="match status" value="1"/>
</dbReference>
<keyword evidence="14" id="KW-1185">Reference proteome</keyword>
<keyword evidence="11" id="KW-0963">Cytoplasm</keyword>
<name>A0ABT9XRD7_9BACI</name>
<evidence type="ECO:0000256" key="2">
    <source>
        <dbReference type="ARBA" id="ARBA00001974"/>
    </source>
</evidence>
<gene>
    <name evidence="13" type="ORF">J2S10_001263</name>
</gene>
<evidence type="ECO:0000256" key="3">
    <source>
        <dbReference type="ARBA" id="ARBA00004744"/>
    </source>
</evidence>
<evidence type="ECO:0000256" key="1">
    <source>
        <dbReference type="ARBA" id="ARBA00001755"/>
    </source>
</evidence>
<comment type="similarity">
    <text evidence="4 11">Belongs to the protoporphyrinogen/coproporphyrinogen oxidase family. Coproporphyrinogen III oxidase subfamily.</text>
</comment>
<accession>A0ABT9XRD7</accession>
<dbReference type="InterPro" id="IPR004572">
    <property type="entry name" value="Protoporphyrinogen_oxidase"/>
</dbReference>
<dbReference type="EC" id="1.3.3.15" evidence="5 11"/>
<dbReference type="NCBIfam" id="TIGR00562">
    <property type="entry name" value="proto_IX_ox"/>
    <property type="match status" value="1"/>
</dbReference>
<dbReference type="Gene3D" id="1.10.3110.10">
    <property type="entry name" value="protoporphyrinogen ix oxidase, domain 3"/>
    <property type="match status" value="1"/>
</dbReference>
<dbReference type="EMBL" id="JAUSTW010000002">
    <property type="protein sequence ID" value="MDQ0198122.1"/>
    <property type="molecule type" value="Genomic_DNA"/>
</dbReference>
<dbReference type="InterPro" id="IPR002937">
    <property type="entry name" value="Amino_oxidase"/>
</dbReference>
<evidence type="ECO:0000313" key="14">
    <source>
        <dbReference type="Proteomes" id="UP001224122"/>
    </source>
</evidence>
<evidence type="ECO:0000256" key="8">
    <source>
        <dbReference type="ARBA" id="ARBA00022827"/>
    </source>
</evidence>
<dbReference type="GO" id="GO:0004729">
    <property type="term" value="F:oxygen-dependent protoporphyrinogen oxidase activity"/>
    <property type="evidence" value="ECO:0007669"/>
    <property type="project" value="UniProtKB-EC"/>
</dbReference>
<comment type="catalytic activity">
    <reaction evidence="1">
        <text>coproporphyrinogen III + 3 O2 = coproporphyrin III + 3 H2O2</text>
        <dbReference type="Rhea" id="RHEA:43436"/>
        <dbReference type="ChEBI" id="CHEBI:15379"/>
        <dbReference type="ChEBI" id="CHEBI:16240"/>
        <dbReference type="ChEBI" id="CHEBI:57309"/>
        <dbReference type="ChEBI" id="CHEBI:131725"/>
        <dbReference type="EC" id="1.3.3.15"/>
    </reaction>
    <physiologicalReaction direction="left-to-right" evidence="1">
        <dbReference type="Rhea" id="RHEA:43437"/>
    </physiologicalReaction>
</comment>
<keyword evidence="10 11" id="KW-0350">Heme biosynthesis</keyword>
<comment type="function">
    <text evidence="11">Involved in coproporphyrin-dependent heme b biosynthesis. Catalyzes the oxidation of coproporphyrinogen III to coproporphyrin III.</text>
</comment>
<evidence type="ECO:0000256" key="6">
    <source>
        <dbReference type="ARBA" id="ARBA00019046"/>
    </source>
</evidence>
<sequence>MAEEKQKIAIIGGGIAGLTAAFYLQKTVQENKLPIEIKLIEASHRLGGKMQTVVRDGFTIERGPDSFLARKTSIIRLAKEVGMEQELVHNSTGKSYVLVNEQLFSMPGGSIMGIPTEIGPFITTGLFSLPGKIRAAADFILPRSESGKDQSLGEFFRRRLGDEVVDNLIEPLLSGIYAGDIDQLSLMSTFPQFYQVEQKYRSLIIGMKKSTPSQPKKPENGEKGKGAFLTFKSGLQSFAEAIEAQLEPNSILLGHRVEKISRIDHKYEINLNNGESLKVDSIVAATPHKVTQSMFSQYSFFDPFKSVPSTSVATVALAFPEQAIKKDIDGTGFVVSRNSDYSITACTWTHKKWAHSTPKGKVLLRCYVGRAGDEAIVDLSDDQIVKIVLDDLKKTMDISMEPDFAIVSRWKNAMPQYTVGHKQRLETIKQHVAAELPGVFLAGASYEGVGVPDCIDQGEAAVKSILEYLKLNISSKEAIPL</sequence>
<evidence type="ECO:0000259" key="12">
    <source>
        <dbReference type="Pfam" id="PF01593"/>
    </source>
</evidence>
<dbReference type="Proteomes" id="UP001224122">
    <property type="component" value="Unassembled WGS sequence"/>
</dbReference>
<dbReference type="NCBIfam" id="NF008845">
    <property type="entry name" value="PRK11883.1-5"/>
    <property type="match status" value="1"/>
</dbReference>
<dbReference type="SUPFAM" id="SSF51905">
    <property type="entry name" value="FAD/NAD(P)-binding domain"/>
    <property type="match status" value="1"/>
</dbReference>
<evidence type="ECO:0000256" key="10">
    <source>
        <dbReference type="ARBA" id="ARBA00023133"/>
    </source>
</evidence>
<evidence type="ECO:0000256" key="9">
    <source>
        <dbReference type="ARBA" id="ARBA00023002"/>
    </source>
</evidence>
<dbReference type="SUPFAM" id="SSF54373">
    <property type="entry name" value="FAD-linked reductases, C-terminal domain"/>
    <property type="match status" value="1"/>
</dbReference>
<keyword evidence="7 11" id="KW-0285">Flavoprotein</keyword>
<evidence type="ECO:0000256" key="7">
    <source>
        <dbReference type="ARBA" id="ARBA00022630"/>
    </source>
</evidence>
<comment type="cofactor">
    <cofactor evidence="2 11">
        <name>FAD</name>
        <dbReference type="ChEBI" id="CHEBI:57692"/>
    </cofactor>
</comment>
<dbReference type="InterPro" id="IPR036188">
    <property type="entry name" value="FAD/NAD-bd_sf"/>
</dbReference>
<reference evidence="13 14" key="1">
    <citation type="submission" date="2023-07" db="EMBL/GenBank/DDBJ databases">
        <title>Genomic Encyclopedia of Type Strains, Phase IV (KMG-IV): sequencing the most valuable type-strain genomes for metagenomic binning, comparative biology and taxonomic classification.</title>
        <authorList>
            <person name="Goeker M."/>
        </authorList>
    </citation>
    <scope>NUCLEOTIDE SEQUENCE [LARGE SCALE GENOMIC DNA]</scope>
    <source>
        <strain evidence="13 14">DSM 27594</strain>
    </source>
</reference>
<feature type="domain" description="Amine oxidase" evidence="12">
    <location>
        <begin position="15"/>
        <end position="466"/>
    </location>
</feature>
<comment type="caution">
    <text evidence="13">The sequence shown here is derived from an EMBL/GenBank/DDBJ whole genome shotgun (WGS) entry which is preliminary data.</text>
</comment>
<dbReference type="RefSeq" id="WP_307405547.1">
    <property type="nucleotide sequence ID" value="NZ_JAUSTW010000002.1"/>
</dbReference>
<protein>
    <recommendedName>
        <fullName evidence="6 11">Coproporphyrinogen III oxidase</fullName>
        <ecNumber evidence="5 11">1.3.3.15</ecNumber>
    </recommendedName>
</protein>
<dbReference type="Pfam" id="PF01593">
    <property type="entry name" value="Amino_oxidase"/>
    <property type="match status" value="1"/>
</dbReference>
<comment type="pathway">
    <text evidence="3 11">Porphyrin-containing compound metabolism; protoheme biosynthesis.</text>
</comment>
<evidence type="ECO:0000256" key="11">
    <source>
        <dbReference type="RuleBase" id="RU364052"/>
    </source>
</evidence>
<keyword evidence="8 11" id="KW-0274">FAD</keyword>
<evidence type="ECO:0000256" key="4">
    <source>
        <dbReference type="ARBA" id="ARBA00008310"/>
    </source>
</evidence>
<dbReference type="Gene3D" id="3.90.660.20">
    <property type="entry name" value="Protoporphyrinogen oxidase, mitochondrial, domain 2"/>
    <property type="match status" value="1"/>
</dbReference>
<dbReference type="InterPro" id="IPR050464">
    <property type="entry name" value="Zeta_carotene_desat/Oxidored"/>
</dbReference>
<dbReference type="PANTHER" id="PTHR42923:SF3">
    <property type="entry name" value="PROTOPORPHYRINOGEN OXIDASE"/>
    <property type="match status" value="1"/>
</dbReference>
<evidence type="ECO:0000256" key="5">
    <source>
        <dbReference type="ARBA" id="ARBA00012402"/>
    </source>
</evidence>
<dbReference type="Gene3D" id="3.50.50.60">
    <property type="entry name" value="FAD/NAD(P)-binding domain"/>
    <property type="match status" value="1"/>
</dbReference>